<evidence type="ECO:0000259" key="8">
    <source>
        <dbReference type="Pfam" id="PF03061"/>
    </source>
</evidence>
<dbReference type="SUPFAM" id="SSF54637">
    <property type="entry name" value="Thioesterase/thiol ester dehydrase-isomerase"/>
    <property type="match status" value="1"/>
</dbReference>
<dbReference type="Proteomes" id="UP000284605">
    <property type="component" value="Unassembled WGS sequence"/>
</dbReference>
<evidence type="ECO:0000256" key="5">
    <source>
        <dbReference type="ARBA" id="ARBA00038894"/>
    </source>
</evidence>
<dbReference type="EC" id="3.1.2.20" evidence="5"/>
<dbReference type="InterPro" id="IPR029069">
    <property type="entry name" value="HotDog_dom_sf"/>
</dbReference>
<reference evidence="9 10" key="1">
    <citation type="submission" date="2018-09" db="EMBL/GenBank/DDBJ databases">
        <authorList>
            <person name="Zhu H."/>
        </authorList>
    </citation>
    <scope>NUCLEOTIDE SEQUENCE [LARGE SCALE GENOMIC DNA]</scope>
    <source>
        <strain evidence="9 10">K1W22B-8</strain>
    </source>
</reference>
<feature type="domain" description="Thioesterase" evidence="8">
    <location>
        <begin position="54"/>
        <end position="124"/>
    </location>
</feature>
<dbReference type="InterPro" id="IPR006683">
    <property type="entry name" value="Thioestr_dom"/>
</dbReference>
<evidence type="ECO:0000256" key="4">
    <source>
        <dbReference type="ARBA" id="ARBA00038381"/>
    </source>
</evidence>
<evidence type="ECO:0000256" key="7">
    <source>
        <dbReference type="ARBA" id="ARBA00048062"/>
    </source>
</evidence>
<evidence type="ECO:0000313" key="9">
    <source>
        <dbReference type="EMBL" id="RJF88037.1"/>
    </source>
</evidence>
<dbReference type="InterPro" id="IPR003736">
    <property type="entry name" value="PAAI_dom"/>
</dbReference>
<dbReference type="Pfam" id="PF03061">
    <property type="entry name" value="4HBT"/>
    <property type="match status" value="1"/>
</dbReference>
<evidence type="ECO:0000256" key="3">
    <source>
        <dbReference type="ARBA" id="ARBA00036002"/>
    </source>
</evidence>
<dbReference type="NCBIfam" id="TIGR00369">
    <property type="entry name" value="unchar_dom_1"/>
    <property type="match status" value="1"/>
</dbReference>
<dbReference type="AlphaFoldDB" id="A0A418WDC4"/>
<comment type="catalytic activity">
    <reaction evidence="7">
        <text>a medium-chain fatty acyl-CoA + H2O = a medium-chain fatty acid + CoA + H(+)</text>
        <dbReference type="Rhea" id="RHEA:68184"/>
        <dbReference type="ChEBI" id="CHEBI:15377"/>
        <dbReference type="ChEBI" id="CHEBI:15378"/>
        <dbReference type="ChEBI" id="CHEBI:57287"/>
        <dbReference type="ChEBI" id="CHEBI:59558"/>
        <dbReference type="ChEBI" id="CHEBI:90546"/>
    </reaction>
</comment>
<proteinExistence type="inferred from homology"/>
<dbReference type="GO" id="GO:0047617">
    <property type="term" value="F:fatty acyl-CoA hydrolase activity"/>
    <property type="evidence" value="ECO:0007669"/>
    <property type="project" value="UniProtKB-EC"/>
</dbReference>
<dbReference type="CDD" id="cd03443">
    <property type="entry name" value="PaaI_thioesterase"/>
    <property type="match status" value="1"/>
</dbReference>
<comment type="catalytic activity">
    <reaction evidence="3">
        <text>a long-chain fatty acyl-CoA + H2O = a long-chain fatty acid + CoA + H(+)</text>
        <dbReference type="Rhea" id="RHEA:67680"/>
        <dbReference type="ChEBI" id="CHEBI:15377"/>
        <dbReference type="ChEBI" id="CHEBI:15378"/>
        <dbReference type="ChEBI" id="CHEBI:57287"/>
        <dbReference type="ChEBI" id="CHEBI:57560"/>
        <dbReference type="ChEBI" id="CHEBI:83139"/>
    </reaction>
</comment>
<name>A0A418WDC4_9PROT</name>
<protein>
    <recommendedName>
        <fullName evidence="6">Medium/long-chain acyl-CoA thioesterase YigI</fullName>
        <ecNumber evidence="5">3.1.2.20</ecNumber>
    </recommendedName>
</protein>
<comment type="similarity">
    <text evidence="4">Belongs to the YigI thioesterase family.</text>
</comment>
<organism evidence="9 10">
    <name type="scientific">Oleomonas cavernae</name>
    <dbReference type="NCBI Taxonomy" id="2320859"/>
    <lineage>
        <taxon>Bacteria</taxon>
        <taxon>Pseudomonadati</taxon>
        <taxon>Pseudomonadota</taxon>
        <taxon>Alphaproteobacteria</taxon>
        <taxon>Acetobacterales</taxon>
        <taxon>Acetobacteraceae</taxon>
        <taxon>Oleomonas</taxon>
    </lineage>
</organism>
<dbReference type="Gene3D" id="3.10.129.10">
    <property type="entry name" value="Hotdog Thioesterase"/>
    <property type="match status" value="1"/>
</dbReference>
<evidence type="ECO:0000256" key="6">
    <source>
        <dbReference type="ARBA" id="ARBA00040062"/>
    </source>
</evidence>
<accession>A0A418WDC4</accession>
<sequence>MPTLIPKTPVQQRVLANFQQQNFLGLIGAELTLVEPGRVVIEMPFDPKLTQQHQALHAGVTSTIADTAAGYAALTTMPEGADVMTIEFKVNLMAPGRGVRFKADARAVRTGRTVTVVEARVSALQESGIWVETASFLGTMICLMPK</sequence>
<dbReference type="PANTHER" id="PTHR43240">
    <property type="entry name" value="1,4-DIHYDROXY-2-NAPHTHOYL-COA THIOESTERASE 1"/>
    <property type="match status" value="1"/>
</dbReference>
<evidence type="ECO:0000313" key="10">
    <source>
        <dbReference type="Proteomes" id="UP000284605"/>
    </source>
</evidence>
<gene>
    <name evidence="9" type="ORF">D3874_14270</name>
</gene>
<evidence type="ECO:0000256" key="1">
    <source>
        <dbReference type="ARBA" id="ARBA00022801"/>
    </source>
</evidence>
<keyword evidence="10" id="KW-1185">Reference proteome</keyword>
<keyword evidence="1" id="KW-0378">Hydrolase</keyword>
<dbReference type="OrthoDB" id="9806185at2"/>
<dbReference type="PANTHER" id="PTHR43240:SF20">
    <property type="entry name" value="MEDIUM_LONG-CHAIN ACYL-COA THIOESTERASE YIGI"/>
    <property type="match status" value="1"/>
</dbReference>
<comment type="caution">
    <text evidence="9">The sequence shown here is derived from an EMBL/GenBank/DDBJ whole genome shotgun (WGS) entry which is preliminary data.</text>
</comment>
<dbReference type="RefSeq" id="WP_119778672.1">
    <property type="nucleotide sequence ID" value="NZ_QYUK01000011.1"/>
</dbReference>
<comment type="catalytic activity">
    <reaction evidence="2">
        <text>a fatty acyl-CoA + H2O = a fatty acid + CoA + H(+)</text>
        <dbReference type="Rhea" id="RHEA:16781"/>
        <dbReference type="ChEBI" id="CHEBI:15377"/>
        <dbReference type="ChEBI" id="CHEBI:15378"/>
        <dbReference type="ChEBI" id="CHEBI:28868"/>
        <dbReference type="ChEBI" id="CHEBI:57287"/>
        <dbReference type="ChEBI" id="CHEBI:77636"/>
        <dbReference type="EC" id="3.1.2.20"/>
    </reaction>
</comment>
<dbReference type="EMBL" id="QYUK01000011">
    <property type="protein sequence ID" value="RJF88037.1"/>
    <property type="molecule type" value="Genomic_DNA"/>
</dbReference>
<evidence type="ECO:0000256" key="2">
    <source>
        <dbReference type="ARBA" id="ARBA00035880"/>
    </source>
</evidence>